<organism evidence="12 13">
    <name type="scientific">Sodalis glossinidius (strain morsitans)</name>
    <dbReference type="NCBI Taxonomy" id="343509"/>
    <lineage>
        <taxon>Bacteria</taxon>
        <taxon>Pseudomonadati</taxon>
        <taxon>Pseudomonadota</taxon>
        <taxon>Gammaproteobacteria</taxon>
        <taxon>Enterobacterales</taxon>
        <taxon>Bruguierivoracaceae</taxon>
        <taxon>Sodalis</taxon>
    </lineage>
</organism>
<protein>
    <recommendedName>
        <fullName evidence="3">histidine kinase</fullName>
        <ecNumber evidence="3">2.7.13.3</ecNumber>
    </recommendedName>
</protein>
<keyword evidence="4" id="KW-0597">Phosphoprotein</keyword>
<evidence type="ECO:0000256" key="1">
    <source>
        <dbReference type="ARBA" id="ARBA00000085"/>
    </source>
</evidence>
<dbReference type="InterPro" id="IPR036097">
    <property type="entry name" value="HisK_dim/P_sf"/>
</dbReference>
<feature type="domain" description="Histidine kinase" evidence="11">
    <location>
        <begin position="157"/>
        <end position="368"/>
    </location>
</feature>
<accession>Q2NUE0</accession>
<dbReference type="Pfam" id="PF00512">
    <property type="entry name" value="HisKA"/>
    <property type="match status" value="1"/>
</dbReference>
<dbReference type="HOGENOM" id="CLU_000445_89_37_6"/>
<dbReference type="STRING" id="343509.SG0960"/>
<evidence type="ECO:0000256" key="4">
    <source>
        <dbReference type="ARBA" id="ARBA00022553"/>
    </source>
</evidence>
<keyword evidence="6 10" id="KW-0812">Transmembrane</keyword>
<dbReference type="GO" id="GO:0005886">
    <property type="term" value="C:plasma membrane"/>
    <property type="evidence" value="ECO:0007669"/>
    <property type="project" value="TreeGrafter"/>
</dbReference>
<dbReference type="EC" id="2.7.13.3" evidence="3"/>
<evidence type="ECO:0000256" key="3">
    <source>
        <dbReference type="ARBA" id="ARBA00012438"/>
    </source>
</evidence>
<feature type="transmembrane region" description="Helical" evidence="10">
    <location>
        <begin position="16"/>
        <end position="38"/>
    </location>
</feature>
<dbReference type="NCBIfam" id="NF008025">
    <property type="entry name" value="PRK10755.1"/>
    <property type="match status" value="1"/>
</dbReference>
<reference evidence="12 13" key="1">
    <citation type="journal article" date="2006" name="Genome Res.">
        <title>Massive genome erosion and functional adaptations provide insights into the symbiotic lifestyle of Sodalis glossinidius in the tsetse host.</title>
        <authorList>
            <person name="Toh H."/>
            <person name="Weiss B.L."/>
            <person name="Perkin S.A.H."/>
            <person name="Yamashita A."/>
            <person name="Oshima K."/>
            <person name="Hattori M."/>
            <person name="Aksoy S."/>
        </authorList>
    </citation>
    <scope>NUCLEOTIDE SEQUENCE [LARGE SCALE GENOMIC DNA]</scope>
    <source>
        <strain evidence="13">morsitans</strain>
    </source>
</reference>
<dbReference type="SMART" id="SM00388">
    <property type="entry name" value="HisKA"/>
    <property type="match status" value="1"/>
</dbReference>
<comment type="catalytic activity">
    <reaction evidence="1">
        <text>ATP + protein L-histidine = ADP + protein N-phospho-L-histidine.</text>
        <dbReference type="EC" id="2.7.13.3"/>
    </reaction>
</comment>
<dbReference type="Gene3D" id="3.30.565.10">
    <property type="entry name" value="Histidine kinase-like ATPase, C-terminal domain"/>
    <property type="match status" value="1"/>
</dbReference>
<dbReference type="InterPro" id="IPR003661">
    <property type="entry name" value="HisK_dim/P_dom"/>
</dbReference>
<evidence type="ECO:0000259" key="11">
    <source>
        <dbReference type="PROSITE" id="PS50109"/>
    </source>
</evidence>
<dbReference type="InterPro" id="IPR036890">
    <property type="entry name" value="HATPase_C_sf"/>
</dbReference>
<keyword evidence="8 10" id="KW-1133">Transmembrane helix</keyword>
<name>Q2NUE0_SODGM</name>
<dbReference type="InterPro" id="IPR050428">
    <property type="entry name" value="TCS_sensor_his_kinase"/>
</dbReference>
<dbReference type="PANTHER" id="PTHR45436">
    <property type="entry name" value="SENSOR HISTIDINE KINASE YKOH"/>
    <property type="match status" value="1"/>
</dbReference>
<evidence type="ECO:0000313" key="12">
    <source>
        <dbReference type="EMBL" id="BAE74235.1"/>
    </source>
</evidence>
<evidence type="ECO:0000256" key="10">
    <source>
        <dbReference type="SAM" id="Phobius"/>
    </source>
</evidence>
<dbReference type="EMBL" id="AP008232">
    <property type="protein sequence ID" value="BAE74235.1"/>
    <property type="molecule type" value="Genomic_DNA"/>
</dbReference>
<keyword evidence="13" id="KW-1185">Reference proteome</keyword>
<dbReference type="SMART" id="SM00387">
    <property type="entry name" value="HATPase_c"/>
    <property type="match status" value="1"/>
</dbReference>
<dbReference type="Proteomes" id="UP000001932">
    <property type="component" value="Chromosome"/>
</dbReference>
<dbReference type="PRINTS" id="PR00344">
    <property type="entry name" value="BCTRLSENSOR"/>
</dbReference>
<evidence type="ECO:0000256" key="7">
    <source>
        <dbReference type="ARBA" id="ARBA00022777"/>
    </source>
</evidence>
<dbReference type="BioCyc" id="SGLO343509:SGP1_RS08285-MONOMER"/>
<evidence type="ECO:0000313" key="13">
    <source>
        <dbReference type="Proteomes" id="UP000001932"/>
    </source>
</evidence>
<sequence>MSGLRIRAGRFYSMRWRLIIVLGAIMLVCQLISVFWLWHESKEQIDLLVDKTLAEAVRNEHVNTEIHEAIASLSVPSLLMILVTLFFCFQAVKWITRPLSVLQTQLQTQLQTRSAESVDPLPETGDINEVLAVTRSLNQLLARLNTTLQQDRQFTADVAHELRTPLAGIRLHLELHEKQHQIDCQPLIERVDNMAFTVEQLLMLARIRNDFSSGQYQALRLVHDVVVAQQDELAEMAALRGQRLDWQLPAADPVIHGNAVLLRLLLRNLVENAHRYCPDGSTITVTLQQDETPSGRQCILQVMDEGPGIDEARAVELTRQFFRMDQRYNGIGLGLSIVTRIAQLHHGRFTLSNRKDRDGTLARLELDG</sequence>
<dbReference type="PROSITE" id="PS50109">
    <property type="entry name" value="HIS_KIN"/>
    <property type="match status" value="1"/>
</dbReference>
<proteinExistence type="predicted"/>
<dbReference type="eggNOG" id="COG0642">
    <property type="taxonomic scope" value="Bacteria"/>
</dbReference>
<evidence type="ECO:0000256" key="8">
    <source>
        <dbReference type="ARBA" id="ARBA00022989"/>
    </source>
</evidence>
<feature type="transmembrane region" description="Helical" evidence="10">
    <location>
        <begin position="69"/>
        <end position="89"/>
    </location>
</feature>
<dbReference type="SUPFAM" id="SSF47384">
    <property type="entry name" value="Homodimeric domain of signal transducing histidine kinase"/>
    <property type="match status" value="1"/>
</dbReference>
<gene>
    <name evidence="12" type="ordered locus">SG0960</name>
</gene>
<dbReference type="OrthoDB" id="9809766at2"/>
<dbReference type="InterPro" id="IPR005467">
    <property type="entry name" value="His_kinase_dom"/>
</dbReference>
<dbReference type="SUPFAM" id="SSF55874">
    <property type="entry name" value="ATPase domain of HSP90 chaperone/DNA topoisomerase II/histidine kinase"/>
    <property type="match status" value="1"/>
</dbReference>
<evidence type="ECO:0000256" key="6">
    <source>
        <dbReference type="ARBA" id="ARBA00022692"/>
    </source>
</evidence>
<keyword evidence="5" id="KW-0808">Transferase</keyword>
<evidence type="ECO:0000256" key="2">
    <source>
        <dbReference type="ARBA" id="ARBA00004370"/>
    </source>
</evidence>
<dbReference type="PANTHER" id="PTHR45436:SF7">
    <property type="entry name" value="SENSOR PROTEIN BASS"/>
    <property type="match status" value="1"/>
</dbReference>
<comment type="subcellular location">
    <subcellularLocation>
        <location evidence="2">Membrane</location>
    </subcellularLocation>
</comment>
<keyword evidence="9 10" id="KW-0472">Membrane</keyword>
<dbReference type="InterPro" id="IPR004358">
    <property type="entry name" value="Sig_transdc_His_kin-like_C"/>
</dbReference>
<dbReference type="CDD" id="cd00082">
    <property type="entry name" value="HisKA"/>
    <property type="match status" value="1"/>
</dbReference>
<dbReference type="Pfam" id="PF02518">
    <property type="entry name" value="HATPase_c"/>
    <property type="match status" value="1"/>
</dbReference>
<dbReference type="Gene3D" id="1.10.287.130">
    <property type="match status" value="1"/>
</dbReference>
<dbReference type="RefSeq" id="WP_011410821.1">
    <property type="nucleotide sequence ID" value="NC_007712.1"/>
</dbReference>
<dbReference type="KEGG" id="sgl:SG0960"/>
<dbReference type="GO" id="GO:0000155">
    <property type="term" value="F:phosphorelay sensor kinase activity"/>
    <property type="evidence" value="ECO:0007669"/>
    <property type="project" value="InterPro"/>
</dbReference>
<dbReference type="AlphaFoldDB" id="Q2NUE0"/>
<evidence type="ECO:0000256" key="5">
    <source>
        <dbReference type="ARBA" id="ARBA00022679"/>
    </source>
</evidence>
<evidence type="ECO:0000256" key="9">
    <source>
        <dbReference type="ARBA" id="ARBA00023136"/>
    </source>
</evidence>
<keyword evidence="7 12" id="KW-0418">Kinase</keyword>
<dbReference type="InterPro" id="IPR003594">
    <property type="entry name" value="HATPase_dom"/>
</dbReference>